<keyword evidence="9" id="KW-1185">Reference proteome</keyword>
<evidence type="ECO:0000313" key="9">
    <source>
        <dbReference type="Proteomes" id="UP000199225"/>
    </source>
</evidence>
<evidence type="ECO:0000256" key="3">
    <source>
        <dbReference type="ARBA" id="ARBA00020784"/>
    </source>
</evidence>
<name>A0A1G8PXD9_9BACI</name>
<sequence length="117" mass="13440">MALATAYEVHDNLLIIRLEGELDHHEADKLRKEWQWWLKEKRKRHVLLELSGLDFMDSSGLGVVLGRYKEIQANEGMLMISGVSSEVDRLFELSGLKKLLPFAVTEEEALQKFGVMI</sequence>
<dbReference type="STRING" id="86666.SAMN04490247_0261"/>
<dbReference type="CDD" id="cd07043">
    <property type="entry name" value="STAS_anti-anti-sigma_factors"/>
    <property type="match status" value="1"/>
</dbReference>
<dbReference type="AlphaFoldDB" id="A0A1G8PXD9"/>
<organism evidence="8 9">
    <name type="scientific">Salimicrobium halophilum</name>
    <dbReference type="NCBI Taxonomy" id="86666"/>
    <lineage>
        <taxon>Bacteria</taxon>
        <taxon>Bacillati</taxon>
        <taxon>Bacillota</taxon>
        <taxon>Bacilli</taxon>
        <taxon>Bacillales</taxon>
        <taxon>Bacillaceae</taxon>
        <taxon>Salimicrobium</taxon>
    </lineage>
</organism>
<comment type="function">
    <text evidence="1">In the phosphorylated form it could act as an anti-anti-sigma factor that counteracts SpoIIAB and thus releases sigma f from inhibition.</text>
</comment>
<dbReference type="InterPro" id="IPR036513">
    <property type="entry name" value="STAS_dom_sf"/>
</dbReference>
<dbReference type="PANTHER" id="PTHR33495:SF2">
    <property type="entry name" value="ANTI-SIGMA FACTOR ANTAGONIST TM_1081-RELATED"/>
    <property type="match status" value="1"/>
</dbReference>
<keyword evidence="5" id="KW-0749">Sporulation</keyword>
<dbReference type="OrthoDB" id="9796601at2"/>
<evidence type="ECO:0000256" key="1">
    <source>
        <dbReference type="ARBA" id="ARBA00001976"/>
    </source>
</evidence>
<dbReference type="GO" id="GO:0043856">
    <property type="term" value="F:anti-sigma factor antagonist activity"/>
    <property type="evidence" value="ECO:0007669"/>
    <property type="project" value="InterPro"/>
</dbReference>
<comment type="similarity">
    <text evidence="2 6">Belongs to the anti-sigma-factor antagonist family.</text>
</comment>
<feature type="domain" description="STAS" evidence="7">
    <location>
        <begin position="3"/>
        <end position="113"/>
    </location>
</feature>
<evidence type="ECO:0000256" key="5">
    <source>
        <dbReference type="ARBA" id="ARBA00022969"/>
    </source>
</evidence>
<dbReference type="Proteomes" id="UP000199225">
    <property type="component" value="Unassembled WGS sequence"/>
</dbReference>
<gene>
    <name evidence="8" type="ORF">SAMN04490247_0261</name>
</gene>
<dbReference type="InterPro" id="IPR003658">
    <property type="entry name" value="Anti-sigma_ant"/>
</dbReference>
<dbReference type="InterPro" id="IPR002645">
    <property type="entry name" value="STAS_dom"/>
</dbReference>
<proteinExistence type="inferred from homology"/>
<protein>
    <recommendedName>
        <fullName evidence="3 6">Anti-sigma F factor antagonist</fullName>
    </recommendedName>
    <alternativeName>
        <fullName evidence="6">Stage II sporulation protein</fullName>
    </alternativeName>
</protein>
<reference evidence="9" key="1">
    <citation type="submission" date="2016-10" db="EMBL/GenBank/DDBJ databases">
        <authorList>
            <person name="Varghese N."/>
            <person name="Submissions S."/>
        </authorList>
    </citation>
    <scope>NUCLEOTIDE SEQUENCE [LARGE SCALE GENOMIC DNA]</scope>
    <source>
        <strain evidence="9">DSM 4771</strain>
    </source>
</reference>
<dbReference type="PANTHER" id="PTHR33495">
    <property type="entry name" value="ANTI-SIGMA FACTOR ANTAGONIST TM_1081-RELATED-RELATED"/>
    <property type="match status" value="1"/>
</dbReference>
<accession>A0A1G8PXD9</accession>
<evidence type="ECO:0000256" key="4">
    <source>
        <dbReference type="ARBA" id="ARBA00022553"/>
    </source>
</evidence>
<dbReference type="GO" id="GO:0045152">
    <property type="term" value="F:antisigma factor binding"/>
    <property type="evidence" value="ECO:0007669"/>
    <property type="project" value="InterPro"/>
</dbReference>
<dbReference type="Gene3D" id="3.30.750.24">
    <property type="entry name" value="STAS domain"/>
    <property type="match status" value="1"/>
</dbReference>
<dbReference type="EMBL" id="FNEV01000001">
    <property type="protein sequence ID" value="SDI97103.1"/>
    <property type="molecule type" value="Genomic_DNA"/>
</dbReference>
<evidence type="ECO:0000313" key="8">
    <source>
        <dbReference type="EMBL" id="SDI97103.1"/>
    </source>
</evidence>
<evidence type="ECO:0000256" key="6">
    <source>
        <dbReference type="RuleBase" id="RU003749"/>
    </source>
</evidence>
<evidence type="ECO:0000256" key="2">
    <source>
        <dbReference type="ARBA" id="ARBA00009013"/>
    </source>
</evidence>
<dbReference type="NCBIfam" id="TIGR02886">
    <property type="entry name" value="spore_II_AA"/>
    <property type="match status" value="1"/>
</dbReference>
<evidence type="ECO:0000259" key="7">
    <source>
        <dbReference type="PROSITE" id="PS50801"/>
    </source>
</evidence>
<dbReference type="NCBIfam" id="TIGR00377">
    <property type="entry name" value="ant_ant_sig"/>
    <property type="match status" value="1"/>
</dbReference>
<dbReference type="Pfam" id="PF01740">
    <property type="entry name" value="STAS"/>
    <property type="match status" value="1"/>
</dbReference>
<dbReference type="InterPro" id="IPR014237">
    <property type="entry name" value="Anti-sigma_F_ant"/>
</dbReference>
<dbReference type="RefSeq" id="WP_093191105.1">
    <property type="nucleotide sequence ID" value="NZ_FNEV01000001.1"/>
</dbReference>
<dbReference type="GO" id="GO:0030435">
    <property type="term" value="P:sporulation resulting in formation of a cellular spore"/>
    <property type="evidence" value="ECO:0007669"/>
    <property type="project" value="UniProtKB-KW"/>
</dbReference>
<dbReference type="PROSITE" id="PS50801">
    <property type="entry name" value="STAS"/>
    <property type="match status" value="1"/>
</dbReference>
<keyword evidence="4" id="KW-0597">Phosphoprotein</keyword>
<dbReference type="SUPFAM" id="SSF52091">
    <property type="entry name" value="SpoIIaa-like"/>
    <property type="match status" value="1"/>
</dbReference>